<evidence type="ECO:0000259" key="1">
    <source>
        <dbReference type="SMART" id="SM00382"/>
    </source>
</evidence>
<dbReference type="EMBL" id="JAQQDB010000068">
    <property type="protein sequence ID" value="MFM0523043.1"/>
    <property type="molecule type" value="Genomic_DNA"/>
</dbReference>
<dbReference type="Gene3D" id="3.40.50.300">
    <property type="entry name" value="P-loop containing nucleotide triphosphate hydrolases"/>
    <property type="match status" value="1"/>
</dbReference>
<gene>
    <name evidence="2" type="ORF">PQR08_37090</name>
</gene>
<reference evidence="2 3" key="1">
    <citation type="journal article" date="2024" name="Chem. Sci.">
        <title>Discovery of megapolipeptins by genome mining of a Burkholderiales bacteria collection.</title>
        <authorList>
            <person name="Paulo B.S."/>
            <person name="Recchia M.J.J."/>
            <person name="Lee S."/>
            <person name="Fergusson C.H."/>
            <person name="Romanowski S.B."/>
            <person name="Hernandez A."/>
            <person name="Krull N."/>
            <person name="Liu D.Y."/>
            <person name="Cavanagh H."/>
            <person name="Bos A."/>
            <person name="Gray C.A."/>
            <person name="Murphy B.T."/>
            <person name="Linington R.G."/>
            <person name="Eustaquio A.S."/>
        </authorList>
    </citation>
    <scope>NUCLEOTIDE SEQUENCE [LARGE SCALE GENOMIC DNA]</scope>
    <source>
        <strain evidence="2 3">RL17-374-BIF-D</strain>
    </source>
</reference>
<dbReference type="SUPFAM" id="SSF52540">
    <property type="entry name" value="P-loop containing nucleoside triphosphate hydrolases"/>
    <property type="match status" value="1"/>
</dbReference>
<dbReference type="SMART" id="SM00382">
    <property type="entry name" value="AAA"/>
    <property type="match status" value="1"/>
</dbReference>
<dbReference type="InterPro" id="IPR003959">
    <property type="entry name" value="ATPase_AAA_core"/>
</dbReference>
<evidence type="ECO:0000313" key="2">
    <source>
        <dbReference type="EMBL" id="MFM0523043.1"/>
    </source>
</evidence>
<keyword evidence="3" id="KW-1185">Reference proteome</keyword>
<dbReference type="InterPro" id="IPR003593">
    <property type="entry name" value="AAA+_ATPase"/>
</dbReference>
<dbReference type="Proteomes" id="UP001629462">
    <property type="component" value="Unassembled WGS sequence"/>
</dbReference>
<name>A0ABW9D0U3_9BURK</name>
<comment type="caution">
    <text evidence="2">The sequence shown here is derived from an EMBL/GenBank/DDBJ whole genome shotgun (WGS) entry which is preliminary data.</text>
</comment>
<protein>
    <submittedName>
        <fullName evidence="2">AAA family ATPase</fullName>
    </submittedName>
</protein>
<organism evidence="2 3">
    <name type="scientific">Caballeronia jiangsuensis</name>
    <dbReference type="NCBI Taxonomy" id="1458357"/>
    <lineage>
        <taxon>Bacteria</taxon>
        <taxon>Pseudomonadati</taxon>
        <taxon>Pseudomonadota</taxon>
        <taxon>Betaproteobacteria</taxon>
        <taxon>Burkholderiales</taxon>
        <taxon>Burkholderiaceae</taxon>
        <taxon>Caballeronia</taxon>
    </lineage>
</organism>
<proteinExistence type="predicted"/>
<dbReference type="PANTHER" id="PTHR43718:SF2">
    <property type="entry name" value="LON PROTEASE HOMOLOG, MITOCHONDRIAL"/>
    <property type="match status" value="1"/>
</dbReference>
<accession>A0ABW9D0U3</accession>
<evidence type="ECO:0000313" key="3">
    <source>
        <dbReference type="Proteomes" id="UP001629462"/>
    </source>
</evidence>
<dbReference type="PANTHER" id="PTHR43718">
    <property type="entry name" value="LON PROTEASE"/>
    <property type="match status" value="1"/>
</dbReference>
<sequence>MTLFDPSQVEKALLGLEGQSSNTEGLRRVYRKMLETAPQRWVSKPASAAPLEQVIEDCPNFRGVLEDLSNHIELGVRNKRGLALIPILLAGEPGVGKTHFAKRLAVSLGLSYQFLSMGTMSAGWILGGSAPTWSGARHGKIAASLIDGEFGNPLYLLDEIDKTGGSRDHDPMSQLLTLLERDVTQYTAHYEMLRAQVNGELANTPVNIIERQQRNLICSESEARKQQQDRVVSASNGSMPVTAVEHGLNLVGQQIGRKRCELPRSHTWYAACKIGGNITSVLQKAHERANCRAHMFRGLRTMVSCMTFDECHDVRTGHASDLRIGRKAALPQKLPSERDMANGRHARQSALPDQISVKILHNLFELVQCERWLGRNCIDLSK</sequence>
<feature type="domain" description="AAA+ ATPase" evidence="1">
    <location>
        <begin position="83"/>
        <end position="266"/>
    </location>
</feature>
<dbReference type="Pfam" id="PF00004">
    <property type="entry name" value="AAA"/>
    <property type="match status" value="1"/>
</dbReference>
<dbReference type="InterPro" id="IPR027417">
    <property type="entry name" value="P-loop_NTPase"/>
</dbReference>
<dbReference type="InterPro" id="IPR027065">
    <property type="entry name" value="Lon_Prtase"/>
</dbReference>